<dbReference type="PIRSF" id="PIRSF028200">
    <property type="entry name" value="UCP028200"/>
    <property type="match status" value="1"/>
</dbReference>
<keyword evidence="2" id="KW-1185">Reference proteome</keyword>
<dbReference type="AlphaFoldDB" id="A0A0C4WMK2"/>
<accession>A0A0C4WMK2</accession>
<dbReference type="HOGENOM" id="CLU_061560_0_0_6"/>
<protein>
    <submittedName>
        <fullName evidence="1">Lipoprotein (Precursor)</fullName>
    </submittedName>
</protein>
<dbReference type="EMBL" id="CP010415">
    <property type="protein sequence ID" value="AJE20505.1"/>
    <property type="molecule type" value="Genomic_DNA"/>
</dbReference>
<evidence type="ECO:0000313" key="2">
    <source>
        <dbReference type="Proteomes" id="UP000068210"/>
    </source>
</evidence>
<dbReference type="KEGG" id="acx:Achr_10240"/>
<sequence length="301" mass="34181">MPPGLSAPWRRPACRIAVLLLSAALLAGCSFGLVYGQLHRLLPWYIDDYVSLDRDQRTLLDVRLAERLAWHCRTQLVPYAALLRGLEGDLRSGAVTPARLEAHLGQAEILLRDLLTAILPDARLLLARLDDEQLAELAEAFRRRNRELREEFLAGTPAEREAEQIARMEKRLRRWFGRLSEEQRALVARWSEALQPATAEWLANRERWQARLLAALAQRRDAARFEAGLRPLLLEPEAAWSAGYRARLAHNREQTLILLAALFDTATPRQRAHLFAELEAWARQFEQLACTPSPLLTAGQG</sequence>
<evidence type="ECO:0000313" key="1">
    <source>
        <dbReference type="EMBL" id="AJE20505.1"/>
    </source>
</evidence>
<organism evidence="1 2">
    <name type="scientific">Azotobacter chroococcum NCIMB 8003</name>
    <dbReference type="NCBI Taxonomy" id="1328314"/>
    <lineage>
        <taxon>Bacteria</taxon>
        <taxon>Pseudomonadati</taxon>
        <taxon>Pseudomonadota</taxon>
        <taxon>Gammaproteobacteria</taxon>
        <taxon>Pseudomonadales</taxon>
        <taxon>Pseudomonadaceae</taxon>
        <taxon>Azotobacter</taxon>
    </lineage>
</organism>
<gene>
    <name evidence="1" type="ORF">Achr_10240</name>
</gene>
<dbReference type="Proteomes" id="UP000068210">
    <property type="component" value="Chromosome"/>
</dbReference>
<dbReference type="InterPro" id="IPR016875">
    <property type="entry name" value="UCP028200"/>
</dbReference>
<reference evidence="1 2" key="1">
    <citation type="journal article" date="2015" name="PLoS ONE">
        <title>Azotobacter Genomes: The Genome of Azotobacter chroococcum NCIMB 8003 (ATCC 4412).</title>
        <authorList>
            <person name="Robson R.L."/>
            <person name="Jones R."/>
            <person name="Robson R.M."/>
            <person name="Schwartz A."/>
            <person name="Richardson T.H."/>
        </authorList>
    </citation>
    <scope>NUCLEOTIDE SEQUENCE [LARGE SCALE GENOMIC DNA]</scope>
    <source>
        <strain evidence="1 2">NCIMB 8003</strain>
    </source>
</reference>
<dbReference type="RefSeq" id="WP_052263869.1">
    <property type="nucleotide sequence ID" value="NZ_CP010415.1"/>
</dbReference>
<dbReference type="STRING" id="1328314.Achr_10240"/>
<dbReference type="Pfam" id="PF19795">
    <property type="entry name" value="DUF6279"/>
    <property type="match status" value="1"/>
</dbReference>
<name>A0A0C4WMK2_9GAMM</name>
<proteinExistence type="predicted"/>
<keyword evidence="1" id="KW-0449">Lipoprotein</keyword>